<evidence type="ECO:0000256" key="13">
    <source>
        <dbReference type="ARBA" id="ARBA00023157"/>
    </source>
</evidence>
<dbReference type="InterPro" id="IPR035653">
    <property type="entry name" value="Fut8_SH3"/>
</dbReference>
<evidence type="ECO:0000259" key="24">
    <source>
        <dbReference type="PROSITE" id="PS51659"/>
    </source>
</evidence>
<comment type="function">
    <text evidence="15">Catalyzes the addition of fucose in alpha 1-6 linkage to the first GlcNAc residue, next to the peptide chains in N-glycans.</text>
</comment>
<dbReference type="FunFam" id="3.40.50.11350:FF:000001">
    <property type="entry name" value="Alpha-(1,6)-fucosyltransferase"/>
    <property type="match status" value="1"/>
</dbReference>
<evidence type="ECO:0000256" key="20">
    <source>
        <dbReference type="PROSITE-ProRule" id="PRU00992"/>
    </source>
</evidence>
<evidence type="ECO:0000256" key="1">
    <source>
        <dbReference type="ARBA" id="ARBA00004447"/>
    </source>
</evidence>
<feature type="short sequence motif" description="SH3-binding" evidence="17">
    <location>
        <begin position="308"/>
        <end position="314"/>
    </location>
</feature>
<evidence type="ECO:0000256" key="22">
    <source>
        <dbReference type="SAM" id="Phobius"/>
    </source>
</evidence>
<keyword evidence="21" id="KW-0175">Coiled coil</keyword>
<dbReference type="CDD" id="cd11792">
    <property type="entry name" value="SH3_Fut8"/>
    <property type="match status" value="1"/>
</dbReference>
<dbReference type="PROSITE" id="PS50002">
    <property type="entry name" value="SH3"/>
    <property type="match status" value="1"/>
</dbReference>
<dbReference type="GO" id="GO:0032580">
    <property type="term" value="C:Golgi cisterna membrane"/>
    <property type="evidence" value="ECO:0007669"/>
    <property type="project" value="UniProtKB-SubCell"/>
</dbReference>
<feature type="coiled-coil region" evidence="21">
    <location>
        <begin position="50"/>
        <end position="77"/>
    </location>
</feature>
<comment type="pathway">
    <text evidence="2 15">Protein modification; protein glycosylation.</text>
</comment>
<keyword evidence="11 15" id="KW-0333">Golgi apparatus</keyword>
<evidence type="ECO:0000256" key="9">
    <source>
        <dbReference type="ARBA" id="ARBA00022968"/>
    </source>
</evidence>
<feature type="domain" description="SH3" evidence="23">
    <location>
        <begin position="511"/>
        <end position="572"/>
    </location>
</feature>
<keyword evidence="7 15" id="KW-0808">Transferase</keyword>
<evidence type="ECO:0000256" key="4">
    <source>
        <dbReference type="ARBA" id="ARBA00018201"/>
    </source>
</evidence>
<evidence type="ECO:0000256" key="11">
    <source>
        <dbReference type="ARBA" id="ARBA00023034"/>
    </source>
</evidence>
<dbReference type="UniPathway" id="UPA00378"/>
<dbReference type="EMBL" id="LR000086">
    <property type="protein sequence ID" value="SVE69705.1"/>
    <property type="molecule type" value="mRNA"/>
</dbReference>
<dbReference type="GO" id="GO:0008424">
    <property type="term" value="F:glycoprotein 6-alpha-L-fucosyltransferase activity"/>
    <property type="evidence" value="ECO:0007669"/>
    <property type="project" value="UniProtKB-EC"/>
</dbReference>
<proteinExistence type="evidence at transcript level"/>
<evidence type="ECO:0000256" key="18">
    <source>
        <dbReference type="PIRSR" id="PIRSR000472-52"/>
    </source>
</evidence>
<name>A0A4Y7LQ89_9CRUS</name>
<feature type="domain" description="GT23" evidence="24">
    <location>
        <begin position="218"/>
        <end position="502"/>
    </location>
</feature>
<keyword evidence="13 18" id="KW-1015">Disulfide bond</keyword>
<dbReference type="CDD" id="cd11300">
    <property type="entry name" value="Fut8_like"/>
    <property type="match status" value="1"/>
</dbReference>
<evidence type="ECO:0000256" key="15">
    <source>
        <dbReference type="PIRNR" id="PIRNR000472"/>
    </source>
</evidence>
<reference evidence="25" key="1">
    <citation type="submission" date="2018-08" db="EMBL/GenBank/DDBJ databases">
        <authorList>
            <person name="Cornetti L."/>
        </authorList>
    </citation>
    <scope>NUCLEOTIDE SEQUENCE</scope>
    <source>
        <strain evidence="25">FI-BAL1-1</strain>
    </source>
</reference>
<evidence type="ECO:0000256" key="17">
    <source>
        <dbReference type="PIRSR" id="PIRSR000472-51"/>
    </source>
</evidence>
<dbReference type="Pfam" id="PF19745">
    <property type="entry name" value="FUT8_N_cat"/>
    <property type="match status" value="1"/>
</dbReference>
<evidence type="ECO:0000256" key="8">
    <source>
        <dbReference type="ARBA" id="ARBA00022692"/>
    </source>
</evidence>
<dbReference type="SMART" id="SM00326">
    <property type="entry name" value="SH3"/>
    <property type="match status" value="1"/>
</dbReference>
<evidence type="ECO:0000256" key="21">
    <source>
        <dbReference type="SAM" id="Coils"/>
    </source>
</evidence>
<evidence type="ECO:0000256" key="14">
    <source>
        <dbReference type="ARBA" id="ARBA00093238"/>
    </source>
</evidence>
<evidence type="ECO:0000256" key="5">
    <source>
        <dbReference type="ARBA" id="ARBA00022443"/>
    </source>
</evidence>
<dbReference type="AlphaFoldDB" id="A0A4Y7LQ89"/>
<dbReference type="PIRSF" id="PIRSF000472">
    <property type="entry name" value="Alpha1_6FUT_euk"/>
    <property type="match status" value="1"/>
</dbReference>
<dbReference type="InterPro" id="IPR001452">
    <property type="entry name" value="SH3_domain"/>
</dbReference>
<dbReference type="EC" id="2.4.1.68" evidence="3 15"/>
<dbReference type="InterPro" id="IPR027350">
    <property type="entry name" value="GT23_dom"/>
</dbReference>
<feature type="disulfide bond" evidence="18">
    <location>
        <begin position="224"/>
        <end position="242"/>
    </location>
</feature>
<dbReference type="Gene3D" id="3.40.50.11350">
    <property type="match status" value="1"/>
</dbReference>
<dbReference type="GO" id="GO:0006487">
    <property type="term" value="P:protein N-linked glycosylation"/>
    <property type="evidence" value="ECO:0007669"/>
    <property type="project" value="TreeGrafter"/>
</dbReference>
<evidence type="ECO:0000256" key="19">
    <source>
        <dbReference type="PROSITE-ProRule" id="PRU00192"/>
    </source>
</evidence>
<dbReference type="Gene3D" id="1.10.287.1060">
    <property type="entry name" value="ESAT-6-like"/>
    <property type="match status" value="1"/>
</dbReference>
<dbReference type="PANTHER" id="PTHR13132">
    <property type="entry name" value="ALPHA- 1,6 -FUCOSYLTRANSFERASE"/>
    <property type="match status" value="1"/>
</dbReference>
<dbReference type="InterPro" id="IPR045573">
    <property type="entry name" value="Fut8_N_cat"/>
</dbReference>
<dbReference type="InterPro" id="IPR036028">
    <property type="entry name" value="SH3-like_dom_sf"/>
</dbReference>
<dbReference type="PROSITE" id="PS51659">
    <property type="entry name" value="GT23"/>
    <property type="match status" value="1"/>
</dbReference>
<evidence type="ECO:0000259" key="23">
    <source>
        <dbReference type="PROSITE" id="PS50002"/>
    </source>
</evidence>
<dbReference type="InterPro" id="IPR015827">
    <property type="entry name" value="Fut8"/>
</dbReference>
<feature type="disulfide bond" evidence="18">
    <location>
        <begin position="216"/>
        <end position="278"/>
    </location>
</feature>
<evidence type="ECO:0000256" key="3">
    <source>
        <dbReference type="ARBA" id="ARBA00012660"/>
    </source>
</evidence>
<keyword evidence="10 22" id="KW-1133">Transmembrane helix</keyword>
<dbReference type="Gene3D" id="2.30.30.40">
    <property type="entry name" value="SH3 Domains"/>
    <property type="match status" value="1"/>
</dbReference>
<comment type="subcellular location">
    <subcellularLocation>
        <location evidence="1">Golgi apparatus</location>
        <location evidence="1">Golgi stack membrane</location>
        <topology evidence="1">Single-pass type II membrane protein</topology>
    </subcellularLocation>
</comment>
<protein>
    <recommendedName>
        <fullName evidence="4 15">Alpha-(1,6)-fucosyltransferase</fullName>
        <ecNumber evidence="3 15">2.4.1.68</ecNumber>
    </recommendedName>
</protein>
<keyword evidence="12 15" id="KW-0472">Membrane</keyword>
<evidence type="ECO:0000256" key="10">
    <source>
        <dbReference type="ARBA" id="ARBA00022989"/>
    </source>
</evidence>
<evidence type="ECO:0000256" key="7">
    <source>
        <dbReference type="ARBA" id="ARBA00022679"/>
    </source>
</evidence>
<evidence type="ECO:0000256" key="16">
    <source>
        <dbReference type="PIRSR" id="PIRSR000472-50"/>
    </source>
</evidence>
<keyword evidence="9" id="KW-0735">Signal-anchor</keyword>
<evidence type="ECO:0000313" key="25">
    <source>
        <dbReference type="EMBL" id="SVE69705.1"/>
    </source>
</evidence>
<evidence type="ECO:0000256" key="12">
    <source>
        <dbReference type="ARBA" id="ARBA00023136"/>
    </source>
</evidence>
<keyword evidence="5 19" id="KW-0728">SH3 domain</keyword>
<accession>A0A4Y7LQ89</accession>
<dbReference type="SUPFAM" id="SSF50044">
    <property type="entry name" value="SH3-domain"/>
    <property type="match status" value="1"/>
</dbReference>
<comment type="similarity">
    <text evidence="15 20">Belongs to the glycosyltransferase 23 family.</text>
</comment>
<sequence length="585" mass="66627">MTINLRSSNKILAKAAIILFFFWVIALILLTRPLLNSPQNDIGADVLQRLSKAMSELDSLKERNQELQWILSNFTNEALSGNIKEDVVERLRATLVDKIGGLPINFGGLEKKQSGPSKEYEVKRRGIYKGVQELWYFVNQELEKLKKKGPELISTDLSNLIQEVISSGKEHEAVILNDVQDLSSMEGHDSWRAAEARSLSDLVQRRFHYLQNPADCSKARKLICNLNKSCGYGCQIHHTAYCFIVAYATKRTMILNSKKWRYHRGGWEKVFLPVSETCTDPSGLDRSNWPGTHETQVVELPIVDMLSPRPPYLPLAIPLDLSERMIRLHGDPQVWWIGQFMKYLLRYQPETQTMLDEAKENMNFRRPIVGVHVRRTDKVGTEAAFHSIDEYMFHVADYFNKLDMKQKVEVRRVYLASDDPSVIPEAKKKYPNYEFLGDVSIAKGAAVATRYTDSSLRGILIDIHMLAHSDHLVCTFSSQVCRLAYEIMQTLHPDASHKFKSLDDIYYYGGQGPHQQVAIYPHKSARPGEISFELGDVLGIAGNHWDGFSKGVNERTKQAGLYPSFKAIDKYHIVDLPSYSEVSSN</sequence>
<comment type="catalytic activity">
    <reaction evidence="14 15">
        <text>N(4)-{beta-D-GlcNAc-(1-&gt;2)-alpha-D-Man-(1-&gt;3)-[beta-D-GlcNAc-(1-&gt;2)-alpha-D-Man-(1-&gt;6)]-beta-D-Man-(1-&gt;4)-beta-D-GlcNAc-(1-&gt;4)-beta-D-GlcNAc}-L-asparaginyl-[protein] + GDP-beta-L-fucose = an N(4)-{beta-D-GlcNAc-(1-&gt;2)-alpha-D-Man-(1-&gt;3)-[beta-D-GlcNAc-(1-&gt;2)-alpha-D-Man-(1-&gt;6)]-beta-D-Man-(1-&gt;4)-beta-D-GlcNAc-(1-&gt;4)-[alpha-L-Fuc-(1-&gt;6)]-beta-D-GlcNAc}-L-asparaginyl-[protein] + GDP + H(+)</text>
        <dbReference type="Rhea" id="RHEA:12985"/>
        <dbReference type="Rhea" id="RHEA-COMP:13526"/>
        <dbReference type="Rhea" id="RHEA-COMP:13532"/>
        <dbReference type="ChEBI" id="CHEBI:15378"/>
        <dbReference type="ChEBI" id="CHEBI:57273"/>
        <dbReference type="ChEBI" id="CHEBI:58189"/>
        <dbReference type="ChEBI" id="CHEBI:60651"/>
        <dbReference type="ChEBI" id="CHEBI:137207"/>
        <dbReference type="EC" id="2.4.1.68"/>
    </reaction>
</comment>
<gene>
    <name evidence="25" type="primary">EOG090X03KK</name>
</gene>
<dbReference type="PANTHER" id="PTHR13132:SF29">
    <property type="entry name" value="ALPHA-(1,6)-FUCOSYLTRANSFERASE"/>
    <property type="match status" value="1"/>
</dbReference>
<keyword evidence="8 22" id="KW-0812">Transmembrane</keyword>
<evidence type="ECO:0000256" key="6">
    <source>
        <dbReference type="ARBA" id="ARBA00022676"/>
    </source>
</evidence>
<keyword evidence="6 15" id="KW-0328">Glycosyltransferase</keyword>
<organism evidence="25">
    <name type="scientific">Eubosmina coregoni</name>
    <dbReference type="NCBI Taxonomy" id="186181"/>
    <lineage>
        <taxon>Eukaryota</taxon>
        <taxon>Metazoa</taxon>
        <taxon>Ecdysozoa</taxon>
        <taxon>Arthropoda</taxon>
        <taxon>Crustacea</taxon>
        <taxon>Branchiopoda</taxon>
        <taxon>Diplostraca</taxon>
        <taxon>Cladocera</taxon>
        <taxon>Anomopoda</taxon>
        <taxon>Bosminidae</taxon>
        <taxon>Eubosmina</taxon>
    </lineage>
</organism>
<feature type="transmembrane region" description="Helical" evidence="22">
    <location>
        <begin position="12"/>
        <end position="30"/>
    </location>
</feature>
<dbReference type="FunFam" id="2.30.30.40:FF:000070">
    <property type="entry name" value="Alpha-(1,6)-fucosyltransferase"/>
    <property type="match status" value="1"/>
</dbReference>
<feature type="disulfide bond" evidence="18">
    <location>
        <begin position="474"/>
        <end position="481"/>
    </location>
</feature>
<feature type="region of interest" description="Important for donor substrate binding" evidence="16 20">
    <location>
        <begin position="374"/>
        <end position="375"/>
    </location>
</feature>
<feature type="disulfide bond" evidence="18">
    <location>
        <begin position="230"/>
        <end position="234"/>
    </location>
</feature>
<evidence type="ECO:0000256" key="2">
    <source>
        <dbReference type="ARBA" id="ARBA00004922"/>
    </source>
</evidence>